<protein>
    <submittedName>
        <fullName evidence="6">Glycosyltransferase family 4 protein</fullName>
    </submittedName>
</protein>
<keyword evidence="3" id="KW-0808">Transferase</keyword>
<evidence type="ECO:0000256" key="1">
    <source>
        <dbReference type="ARBA" id="ARBA00009481"/>
    </source>
</evidence>
<organism evidence="6 7">
    <name type="scientific">Corynebacterium kalidii</name>
    <dbReference type="NCBI Taxonomy" id="2931982"/>
    <lineage>
        <taxon>Bacteria</taxon>
        <taxon>Bacillati</taxon>
        <taxon>Actinomycetota</taxon>
        <taxon>Actinomycetes</taxon>
        <taxon>Mycobacteriales</taxon>
        <taxon>Corynebacteriaceae</taxon>
        <taxon>Corynebacterium</taxon>
    </lineage>
</organism>
<evidence type="ECO:0000259" key="5">
    <source>
        <dbReference type="Pfam" id="PF13439"/>
    </source>
</evidence>
<dbReference type="Pfam" id="PF13439">
    <property type="entry name" value="Glyco_transf_4"/>
    <property type="match status" value="1"/>
</dbReference>
<dbReference type="Proteomes" id="UP001139207">
    <property type="component" value="Unassembled WGS sequence"/>
</dbReference>
<dbReference type="GO" id="GO:0016757">
    <property type="term" value="F:glycosyltransferase activity"/>
    <property type="evidence" value="ECO:0007669"/>
    <property type="project" value="UniProtKB-KW"/>
</dbReference>
<dbReference type="SUPFAM" id="SSF53756">
    <property type="entry name" value="UDP-Glycosyltransferase/glycogen phosphorylase"/>
    <property type="match status" value="1"/>
</dbReference>
<dbReference type="AlphaFoldDB" id="A0A9X1WJ02"/>
<evidence type="ECO:0000313" key="6">
    <source>
        <dbReference type="EMBL" id="MCJ7857192.1"/>
    </source>
</evidence>
<reference evidence="6" key="1">
    <citation type="submission" date="2022-04" db="EMBL/GenBank/DDBJ databases">
        <title>Corynebacterium kalidii LD5P10.</title>
        <authorList>
            <person name="Sun J.Q."/>
        </authorList>
    </citation>
    <scope>NUCLEOTIDE SEQUENCE</scope>
    <source>
        <strain evidence="6">LD5P10</strain>
    </source>
</reference>
<accession>A0A9X1WJ02</accession>
<gene>
    <name evidence="6" type="ORF">MUN33_00440</name>
</gene>
<dbReference type="Pfam" id="PF00534">
    <property type="entry name" value="Glycos_transf_1"/>
    <property type="match status" value="1"/>
</dbReference>
<proteinExistence type="inferred from homology"/>
<evidence type="ECO:0000259" key="4">
    <source>
        <dbReference type="Pfam" id="PF00534"/>
    </source>
</evidence>
<comment type="similarity">
    <text evidence="1">Belongs to the glycosyltransferase group 1 family. Glycosyltransferase 4 subfamily.</text>
</comment>
<dbReference type="InterPro" id="IPR028098">
    <property type="entry name" value="Glyco_trans_4-like_N"/>
</dbReference>
<evidence type="ECO:0000256" key="3">
    <source>
        <dbReference type="ARBA" id="ARBA00022679"/>
    </source>
</evidence>
<feature type="domain" description="Glycosyltransferase subfamily 4-like N-terminal" evidence="5">
    <location>
        <begin position="17"/>
        <end position="178"/>
    </location>
</feature>
<dbReference type="RefSeq" id="WP_244802944.1">
    <property type="nucleotide sequence ID" value="NZ_JALIEA010000005.1"/>
</dbReference>
<comment type="caution">
    <text evidence="6">The sequence shown here is derived from an EMBL/GenBank/DDBJ whole genome shotgun (WGS) entry which is preliminary data.</text>
</comment>
<feature type="domain" description="Glycosyl transferase family 1" evidence="4">
    <location>
        <begin position="195"/>
        <end position="350"/>
    </location>
</feature>
<keyword evidence="2" id="KW-0328">Glycosyltransferase</keyword>
<dbReference type="Gene3D" id="3.40.50.2000">
    <property type="entry name" value="Glycogen Phosphorylase B"/>
    <property type="match status" value="2"/>
</dbReference>
<dbReference type="PANTHER" id="PTHR12526">
    <property type="entry name" value="GLYCOSYLTRANSFERASE"/>
    <property type="match status" value="1"/>
</dbReference>
<keyword evidence="7" id="KW-1185">Reference proteome</keyword>
<dbReference type="EMBL" id="JALIEA010000005">
    <property type="protein sequence ID" value="MCJ7857192.1"/>
    <property type="molecule type" value="Genomic_DNA"/>
</dbReference>
<dbReference type="CDD" id="cd03801">
    <property type="entry name" value="GT4_PimA-like"/>
    <property type="match status" value="1"/>
</dbReference>
<evidence type="ECO:0000313" key="7">
    <source>
        <dbReference type="Proteomes" id="UP001139207"/>
    </source>
</evidence>
<dbReference type="InterPro" id="IPR001296">
    <property type="entry name" value="Glyco_trans_1"/>
</dbReference>
<dbReference type="PANTHER" id="PTHR12526:SF640">
    <property type="entry name" value="COLANIC ACID BIOSYNTHESIS GLYCOSYLTRANSFERASE WCAL-RELATED"/>
    <property type="match status" value="1"/>
</dbReference>
<evidence type="ECO:0000256" key="2">
    <source>
        <dbReference type="ARBA" id="ARBA00022676"/>
    </source>
</evidence>
<sequence length="372" mass="41002">MKVLLLCWRDSGHPEGGGSEVYLERVAEYLARQGHEVTFRTARYPGSAPSEQRNGVTYSRGGGALTVYPRAWWHMLRSGRPDVVVDTQNGVPFFARVVAGAGRDGARAVLLTHHCHREQWPVAGPVLSRLGWFIESRLSPWVHRRTPYVTVSEPSAEELVELGVERGRITVIRNGVDVPGPTDAVPTDTPGHHGRFRLVTLSRLVPHKQIEHAMDALASVLPAHPETYLDIIGDGWWSERLRRHAEDLGVAGHVVFHGHVSEEVKHRILARADLHILPSRKEGWGLAVIEAGLHGVPTLGYRTSAGLRDSIVDGVTGILVSSEGGLINTLGQLMEDRSRLEELGQAARRRAGTFSWERTGAAWEELLTGLVE</sequence>
<name>A0A9X1WJ02_9CORY</name>